<dbReference type="AlphaFoldDB" id="A0A812VEA4"/>
<feature type="signal peptide" evidence="1">
    <location>
        <begin position="1"/>
        <end position="19"/>
    </location>
</feature>
<evidence type="ECO:0000256" key="1">
    <source>
        <dbReference type="SAM" id="SignalP"/>
    </source>
</evidence>
<evidence type="ECO:0000313" key="2">
    <source>
        <dbReference type="EMBL" id="CAE7614562.1"/>
    </source>
</evidence>
<dbReference type="OrthoDB" id="41905at2759"/>
<reference evidence="2" key="1">
    <citation type="submission" date="2021-02" db="EMBL/GenBank/DDBJ databases">
        <authorList>
            <person name="Dougan E. K."/>
            <person name="Rhodes N."/>
            <person name="Thang M."/>
            <person name="Chan C."/>
        </authorList>
    </citation>
    <scope>NUCLEOTIDE SEQUENCE</scope>
</reference>
<comment type="caution">
    <text evidence="2">The sequence shown here is derived from an EMBL/GenBank/DDBJ whole genome shotgun (WGS) entry which is preliminary data.</text>
</comment>
<accession>A0A812VEA4</accession>
<sequence>MIQRMDLFWALLGLPLAAGAPHLHAAVDSSGGFVVTLDGLPWLESGEVRVGQWSSHAGLTLLSQARAVGSDALGGYTSETMMWGRPGDKDPLMHTSIRAYDVDPSCLVFEQFFPKDLHLEAAPWGTKLVAPATLFPSFKSNARAGDLDCFAYHGVFPSMRHCKLASFAPTHQGGAPLVLYNATASSRPMTVFAPLATPKAQHMFAGDGMVGAGVKGTVSFIPSGWKQTFILSAAFGILDGMMAWGDLMLRFTGKQRADMYRDDVVGSIGFWTDNGGYYHYATGSNETYEEVLPKVKAYHDSLGIPFRHWQFDSWFYPKDGKVDPGGGGGAVVNWTALPSVFPHGMTYIQSKLGVPMVMHNRQWSPNSDYVKHEPFKWYKSPKAAVPEDPEAFFRWFFTQQEGWGLTMYEQDWMCTEYDNVEALQTNISMGDLWLHGMAAGAESSGRTVQYCMPYPYDVLSASAYPAVTNARATDDYIKRDKQWAIGATSMFYWAIGILPFKDGFYSSNLPQVGGQVVGPETAPNRAALMAVLSGASVGPMDGIYLLNATRVMSTCRADGKVLKPDRPVMPLESCFDAGVDPAGCHNYFTYSELSGYGSAVRPFKIFYLFMDQPGLLHVRDVMRTGLEERDYVVYDWYSGKLTWLDAATPSSVFSVLGGYEGHSYALLVPLIYGSGWALIGERAKLVPTSSLRFRDLDVNAGVFSLEVNGVAGEVVEVCAVERHSGMLCKEVRFERSEWLSVQFAAPASDVVALV</sequence>
<feature type="chain" id="PRO_5032326783" evidence="1">
    <location>
        <begin position="20"/>
        <end position="754"/>
    </location>
</feature>
<organism evidence="2 3">
    <name type="scientific">Symbiodinium natans</name>
    <dbReference type="NCBI Taxonomy" id="878477"/>
    <lineage>
        <taxon>Eukaryota</taxon>
        <taxon>Sar</taxon>
        <taxon>Alveolata</taxon>
        <taxon>Dinophyceae</taxon>
        <taxon>Suessiales</taxon>
        <taxon>Symbiodiniaceae</taxon>
        <taxon>Symbiodinium</taxon>
    </lineage>
</organism>
<evidence type="ECO:0000313" key="3">
    <source>
        <dbReference type="Proteomes" id="UP000604046"/>
    </source>
</evidence>
<protein>
    <submittedName>
        <fullName evidence="2">Uncharacterized protein</fullName>
    </submittedName>
</protein>
<keyword evidence="3" id="KW-1185">Reference proteome</keyword>
<dbReference type="Proteomes" id="UP000604046">
    <property type="component" value="Unassembled WGS sequence"/>
</dbReference>
<gene>
    <name evidence="2" type="ORF">SNAT2548_LOCUS34940</name>
</gene>
<name>A0A812VEA4_9DINO</name>
<proteinExistence type="predicted"/>
<dbReference type="EMBL" id="CAJNDS010002838">
    <property type="protein sequence ID" value="CAE7614562.1"/>
    <property type="molecule type" value="Genomic_DNA"/>
</dbReference>
<keyword evidence="1" id="KW-0732">Signal</keyword>